<protein>
    <submittedName>
        <fullName evidence="1">Uncharacterized protein</fullName>
    </submittedName>
</protein>
<accession>A0ABN2AI71</accession>
<reference evidence="1 2" key="1">
    <citation type="journal article" date="2019" name="Int. J. Syst. Evol. Microbiol.">
        <title>The Global Catalogue of Microorganisms (GCM) 10K type strain sequencing project: providing services to taxonomists for standard genome sequencing and annotation.</title>
        <authorList>
            <consortium name="The Broad Institute Genomics Platform"/>
            <consortium name="The Broad Institute Genome Sequencing Center for Infectious Disease"/>
            <person name="Wu L."/>
            <person name="Ma J."/>
        </authorList>
    </citation>
    <scope>NUCLEOTIDE SEQUENCE [LARGE SCALE GENOMIC DNA]</scope>
    <source>
        <strain evidence="1 2">JCM 13318</strain>
    </source>
</reference>
<gene>
    <name evidence="1" type="ORF">GCM10009690_23690</name>
</gene>
<proteinExistence type="predicted"/>
<dbReference type="EMBL" id="BAAALX010000011">
    <property type="protein sequence ID" value="GAA1519855.1"/>
    <property type="molecule type" value="Genomic_DNA"/>
</dbReference>
<keyword evidence="2" id="KW-1185">Reference proteome</keyword>
<organism evidence="1 2">
    <name type="scientific">Brevibacterium permense</name>
    <dbReference type="NCBI Taxonomy" id="234834"/>
    <lineage>
        <taxon>Bacteria</taxon>
        <taxon>Bacillati</taxon>
        <taxon>Actinomycetota</taxon>
        <taxon>Actinomycetes</taxon>
        <taxon>Micrococcales</taxon>
        <taxon>Brevibacteriaceae</taxon>
        <taxon>Brevibacterium</taxon>
    </lineage>
</organism>
<name>A0ABN2AI71_9MICO</name>
<sequence length="66" mass="7305">MRWGIPRFTSLSAAGATVVGRPGNGECRRRCRRLCLDFIVVAITLKNKGEFVNTAFKKPKDKGVLP</sequence>
<evidence type="ECO:0000313" key="2">
    <source>
        <dbReference type="Proteomes" id="UP001500177"/>
    </source>
</evidence>
<evidence type="ECO:0000313" key="1">
    <source>
        <dbReference type="EMBL" id="GAA1519855.1"/>
    </source>
</evidence>
<comment type="caution">
    <text evidence="1">The sequence shown here is derived from an EMBL/GenBank/DDBJ whole genome shotgun (WGS) entry which is preliminary data.</text>
</comment>
<dbReference type="Proteomes" id="UP001500177">
    <property type="component" value="Unassembled WGS sequence"/>
</dbReference>